<sequence length="160" mass="18102">MLDKSGRVLLQNTAFKPDLQQNPDAGQQKQQAEQQRRDGVLLDSYTTEQEIDLARERSTQMDETAIKGLEQRAAGVKARLATHQKSAAGFTSRNKPVPADLRQDIDDASGELGRIETQIVQKRQDIENTRLRFDHDKQRFHELKQGVAHPERPPDKPPGN</sequence>
<comment type="caution">
    <text evidence="2">The sequence shown here is derived from an EMBL/GenBank/DDBJ whole genome shotgun (WGS) entry which is preliminary data.</text>
</comment>
<evidence type="ECO:0000313" key="2">
    <source>
        <dbReference type="EMBL" id="OIQ78632.1"/>
    </source>
</evidence>
<dbReference type="AlphaFoldDB" id="A0A1J5Q5I8"/>
<feature type="region of interest" description="Disordered" evidence="1">
    <location>
        <begin position="1"/>
        <end position="42"/>
    </location>
</feature>
<organism evidence="2">
    <name type="scientific">mine drainage metagenome</name>
    <dbReference type="NCBI Taxonomy" id="410659"/>
    <lineage>
        <taxon>unclassified sequences</taxon>
        <taxon>metagenomes</taxon>
        <taxon>ecological metagenomes</taxon>
    </lineage>
</organism>
<accession>A0A1J5Q5I8</accession>
<dbReference type="EMBL" id="MLJW01001366">
    <property type="protein sequence ID" value="OIQ78632.1"/>
    <property type="molecule type" value="Genomic_DNA"/>
</dbReference>
<name>A0A1J5Q5I8_9ZZZZ</name>
<proteinExistence type="predicted"/>
<gene>
    <name evidence="2" type="ORF">GALL_396540</name>
</gene>
<evidence type="ECO:0000256" key="1">
    <source>
        <dbReference type="SAM" id="MobiDB-lite"/>
    </source>
</evidence>
<protein>
    <submittedName>
        <fullName evidence="2">Uncharacterized protein</fullName>
    </submittedName>
</protein>
<feature type="compositionally biased region" description="Polar residues" evidence="1">
    <location>
        <begin position="10"/>
        <end position="25"/>
    </location>
</feature>
<reference evidence="2" key="1">
    <citation type="submission" date="2016-10" db="EMBL/GenBank/DDBJ databases">
        <title>Sequence of Gallionella enrichment culture.</title>
        <authorList>
            <person name="Poehlein A."/>
            <person name="Muehling M."/>
            <person name="Daniel R."/>
        </authorList>
    </citation>
    <scope>NUCLEOTIDE SEQUENCE</scope>
</reference>